<dbReference type="SUPFAM" id="SSF49464">
    <property type="entry name" value="Carboxypeptidase regulatory domain-like"/>
    <property type="match status" value="1"/>
</dbReference>
<dbReference type="Gene3D" id="2.60.40.1930">
    <property type="match status" value="1"/>
</dbReference>
<sequence>MSLNILILRLYFFSCVPMRIKFLTAVIFLLASAIFLAFRFQDDPFEALLKKLTAYNEEHPQEKVYLHLDKPYYAIGDNIWFKAYVTDNRTNQLSKISTSLYVELISENDSVKKQIKLPLISGLSWGDFKLADTLKEGNYRIRAYTQWMRNAAPDFFFDKTVRIGNAWVNKVFTSTTYTFGKRNNAELVDALVKFTDKDGNPYGGQNVSYEVWLKDKPAGRGKGMTNAQGEINFSFQNSTGTAASGQIKATITLPNKQEIVKVIPVKTTSNSLSVQLFPEGGNLVENLPSKVAIKAVSPSGLGEDVTGTVVDSDGTELLAFSTTHLGMGNFVVNPQPGKTYTVKVKRKDGSILDVPMPKASPLGYVLSVNNADTSKVNIRILMSQQLLNQGEMKLVIQQNNTVLTVQKLQSTKQVSALVLPKKDLPSGIIHFTLFNAANLPVAERLIFINNPAEQISVSLTNLKGSYGLRENVPLELSAKDAGKPTIGSFSVAVTNSSTVTPDPDNETNILSSLLLTSDLNGYVEKPNYYLQYNTKESREHLDNLLLTQGWTRLLWADLMGNTVKPSAFPPEKSLKVSGTVTTTGGKPVPKGRVSLFSTGGGLFMVDTLTDAQGHFSFDNLIFGDSTKFVVQARNAKNKKYVEINLDIVPGQVVTKNRNTGDVEINVNESIQGYIRKSNAYFDDLNKRGLLERTFLLDQINIVQKKNPAPNSANLNGAGHADQVITARDLGTCITLSQCLQGRVAGMTLRNGQAYLLRNNGTPMQIIIDGMQVEPDFLDNISPFDVETIEVLKSVSNTAIYGSRGGGGILVITTKRGGGDLSYSRYSPGIITYAPKGYYPVRQFYSPQYTPENTDKNADRRSTVYWNPQLPAEAGGTARFNFYNTDEPGTYRIVIEGINDEGHLARKVYTYEVK</sequence>
<dbReference type="Proteomes" id="UP000198850">
    <property type="component" value="Unassembled WGS sequence"/>
</dbReference>
<dbReference type="SUPFAM" id="SSF56935">
    <property type="entry name" value="Porins"/>
    <property type="match status" value="1"/>
</dbReference>
<gene>
    <name evidence="4" type="ORF">SAMN05443550_102346</name>
</gene>
<dbReference type="PROSITE" id="PS52016">
    <property type="entry name" value="TONB_DEPENDENT_REC_3"/>
    <property type="match status" value="1"/>
</dbReference>
<keyword evidence="4" id="KW-0675">Receptor</keyword>
<dbReference type="STRING" id="425514.SAMN05443550_102346"/>
<keyword evidence="1" id="KW-1134">Transmembrane beta strand</keyword>
<proteinExistence type="inferred from homology"/>
<dbReference type="InterPro" id="IPR037066">
    <property type="entry name" value="Plug_dom_sf"/>
</dbReference>
<feature type="transmembrane region" description="Helical" evidence="2">
    <location>
        <begin position="20"/>
        <end position="40"/>
    </location>
</feature>
<name>A0A1H3ZFQ3_9SPHI</name>
<dbReference type="Pfam" id="PF07715">
    <property type="entry name" value="Plug"/>
    <property type="match status" value="1"/>
</dbReference>
<keyword evidence="5" id="KW-1185">Reference proteome</keyword>
<comment type="similarity">
    <text evidence="1">Belongs to the TonB-dependent receptor family.</text>
</comment>
<evidence type="ECO:0000313" key="5">
    <source>
        <dbReference type="Proteomes" id="UP000198850"/>
    </source>
</evidence>
<dbReference type="Gene3D" id="2.170.130.10">
    <property type="entry name" value="TonB-dependent receptor, plug domain"/>
    <property type="match status" value="1"/>
</dbReference>
<keyword evidence="1" id="KW-0813">Transport</keyword>
<reference evidence="4 5" key="1">
    <citation type="submission" date="2016-10" db="EMBL/GenBank/DDBJ databases">
        <authorList>
            <person name="de Groot N.N."/>
        </authorList>
    </citation>
    <scope>NUCLEOTIDE SEQUENCE [LARGE SCALE GENOMIC DNA]</scope>
    <source>
        <strain evidence="4 5">DSM 19033</strain>
    </source>
</reference>
<keyword evidence="2" id="KW-1133">Transmembrane helix</keyword>
<dbReference type="AlphaFoldDB" id="A0A1H3ZFQ3"/>
<dbReference type="InterPro" id="IPR039426">
    <property type="entry name" value="TonB-dep_rcpt-like"/>
</dbReference>
<protein>
    <submittedName>
        <fullName evidence="4">TonB-dependent outer membrane receptor, SusC/RagA subfamily, signature region</fullName>
    </submittedName>
</protein>
<feature type="domain" description="TonB-dependent receptor plug" evidence="3">
    <location>
        <begin position="722"/>
        <end position="808"/>
    </location>
</feature>
<organism evidence="4 5">
    <name type="scientific">Pedobacter hartonius</name>
    <dbReference type="NCBI Taxonomy" id="425514"/>
    <lineage>
        <taxon>Bacteria</taxon>
        <taxon>Pseudomonadati</taxon>
        <taxon>Bacteroidota</taxon>
        <taxon>Sphingobacteriia</taxon>
        <taxon>Sphingobacteriales</taxon>
        <taxon>Sphingobacteriaceae</taxon>
        <taxon>Pedobacter</taxon>
    </lineage>
</organism>
<evidence type="ECO:0000256" key="2">
    <source>
        <dbReference type="SAM" id="Phobius"/>
    </source>
</evidence>
<dbReference type="InterPro" id="IPR012910">
    <property type="entry name" value="Plug_dom"/>
</dbReference>
<keyword evidence="1 2" id="KW-0812">Transmembrane</keyword>
<comment type="subcellular location">
    <subcellularLocation>
        <location evidence="1">Cell outer membrane</location>
        <topology evidence="1">Multi-pass membrane protein</topology>
    </subcellularLocation>
</comment>
<keyword evidence="1" id="KW-0998">Cell outer membrane</keyword>
<dbReference type="GO" id="GO:0009279">
    <property type="term" value="C:cell outer membrane"/>
    <property type="evidence" value="ECO:0007669"/>
    <property type="project" value="UniProtKB-SubCell"/>
</dbReference>
<evidence type="ECO:0000259" key="3">
    <source>
        <dbReference type="Pfam" id="PF07715"/>
    </source>
</evidence>
<evidence type="ECO:0000313" key="4">
    <source>
        <dbReference type="EMBL" id="SEA22520.1"/>
    </source>
</evidence>
<evidence type="ECO:0000256" key="1">
    <source>
        <dbReference type="PROSITE-ProRule" id="PRU01360"/>
    </source>
</evidence>
<accession>A0A1H3ZFQ3</accession>
<keyword evidence="1 2" id="KW-0472">Membrane</keyword>
<dbReference type="InterPro" id="IPR008969">
    <property type="entry name" value="CarboxyPept-like_regulatory"/>
</dbReference>
<dbReference type="EMBL" id="FNRA01000002">
    <property type="protein sequence ID" value="SEA22520.1"/>
    <property type="molecule type" value="Genomic_DNA"/>
</dbReference>